<dbReference type="PANTHER" id="PTHR32063">
    <property type="match status" value="1"/>
</dbReference>
<evidence type="ECO:0000313" key="4">
    <source>
        <dbReference type="EMBL" id="CCF83749.1"/>
    </source>
</evidence>
<dbReference type="Gene3D" id="3.30.70.1430">
    <property type="entry name" value="Multidrug efflux transporter AcrB pore domain"/>
    <property type="match status" value="2"/>
</dbReference>
<keyword evidence="5" id="KW-1185">Reference proteome</keyword>
<dbReference type="InterPro" id="IPR000731">
    <property type="entry name" value="SSD"/>
</dbReference>
<feature type="transmembrane region" description="Helical" evidence="2">
    <location>
        <begin position="996"/>
        <end position="1019"/>
    </location>
</feature>
<evidence type="ECO:0000256" key="2">
    <source>
        <dbReference type="SAM" id="Phobius"/>
    </source>
</evidence>
<dbReference type="PANTHER" id="PTHR32063:SF0">
    <property type="entry name" value="SWARMING MOTILITY PROTEIN SWRC"/>
    <property type="match status" value="1"/>
</dbReference>
<keyword evidence="2" id="KW-0812">Transmembrane</keyword>
<evidence type="ECO:0000256" key="1">
    <source>
        <dbReference type="SAM" id="MobiDB-lite"/>
    </source>
</evidence>
<dbReference type="SUPFAM" id="SSF82693">
    <property type="entry name" value="Multidrug efflux transporter AcrB pore domain, PN1, PN2, PC1 and PC2 subdomains"/>
    <property type="match status" value="2"/>
</dbReference>
<feature type="transmembrane region" description="Helical" evidence="2">
    <location>
        <begin position="919"/>
        <end position="944"/>
    </location>
</feature>
<feature type="region of interest" description="Disordered" evidence="1">
    <location>
        <begin position="1111"/>
        <end position="1132"/>
    </location>
</feature>
<feature type="transmembrane region" description="Helical" evidence="2">
    <location>
        <begin position="544"/>
        <end position="565"/>
    </location>
</feature>
<evidence type="ECO:0000259" key="3">
    <source>
        <dbReference type="PROSITE" id="PS50156"/>
    </source>
</evidence>
<dbReference type="Gene3D" id="1.20.1640.10">
    <property type="entry name" value="Multidrug efflux transporter AcrB transmembrane domain"/>
    <property type="match status" value="2"/>
</dbReference>
<dbReference type="Gene3D" id="3.30.2090.10">
    <property type="entry name" value="Multidrug efflux transporter AcrB TolC docking domain, DN and DC subdomains"/>
    <property type="match status" value="2"/>
</dbReference>
<dbReference type="InterPro" id="IPR001036">
    <property type="entry name" value="Acrflvin-R"/>
</dbReference>
<sequence>MYRISAFSLRQRSVVLLAAILIAVIGGFGATQLETELIPSVDFPIITVSTTNPGVSPEVIDADITMPVVNAVRALPGLSSVRSTSSEGSSIVIAEFEYGTNMKDAAQALTATLGQMKVPDGASRPDVQRINMDQAPVFQLSLTGANGDLAALRSTAQQRFVPALTAIDGVGRVVVTGGADDIVLIKLDPAKMAEAKVPPQQVAGILQSSNVSAPAGTVQTGDTTLPVRVGSQIDSLDQLRAVVVGVKPEAGYSASSLLTSGGFGLPADASGTPVTLGDIATVDIAPGAAPGITRMNGQPSVAIDVYMNQGANTVDTASSVREKLDSLTNDLHAAGTDITPVIVQDQSRYIQESIDGLVREALLGAGFAVVVIFGFLLSARSTLVTAISIPLSLLVAFILLWWQGISLNIMTLGGLAVAVGRVVDDAIVILESIYRHVQRGEDSRTATLSGVREVAMAITASTATTIAVFLPLGFTGGIIGEFFRPFALTVTFALVASLVVALTVVPVLASYLIRRGKLRPVPTRPPVLQRVYVPLLRRSLAHPVITLVIAGTLFFGSFGLVPFIGTSFLPSSSDKVASIQVAMPPGTSQAATLAKATDLEEVIRQAASVQLLQTQVGGGAFAFGGGGAGASAATITARFDPNVDLPETLARLRDRLTSAAGDARISVQEQSQGAGGGNALEVVLKGNDYGQVSQAAESLTSQISSIPNIVNVKNDVVNAKPEVAVTVDPTKAMEAGTNPAQIMGQVRQALTTSPIGMMTIGGVPYQVAEQVAGAASNLDDLRQLPVGGAKPVPLEDVATVTEATGPVQVVRVDGNRAATISGTITSDDTGAVTRAVSDIVNRYEAPPGVTVSVGGVAREQGEAFQKMGLALGAAVLLVYIVMVASFGSLSTPFVILFSLPLAVIGVLGALALTGKTIGLPALIGLMMLIGIVVTNAIVLLELVIDLRRRGYTLDAALIEGGRTRLRPILMTALATILALIPLALSRSSGAIIASDLAVVVIGGLLTSTFLTLIVVPVVFKLIARRRERTVPSMRGDTAPDVSPDQSRAILGLTLAWIAREARKPDADPELLADLASGVNGQFPLHWTEEERGRKVAGEILEPLARELLRSYAPDDTSDGQADRYGIKSDVAS</sequence>
<dbReference type="PROSITE" id="PS50156">
    <property type="entry name" value="SSD"/>
    <property type="match status" value="1"/>
</dbReference>
<accession>I4EGD7</accession>
<organism evidence="4 5">
    <name type="scientific">Nitrolancea hollandica Lb</name>
    <dbReference type="NCBI Taxonomy" id="1129897"/>
    <lineage>
        <taxon>Bacteria</taxon>
        <taxon>Pseudomonadati</taxon>
        <taxon>Thermomicrobiota</taxon>
        <taxon>Thermomicrobia</taxon>
        <taxon>Sphaerobacterales</taxon>
        <taxon>Sphaerobacterineae</taxon>
        <taxon>Sphaerobacteraceae</taxon>
        <taxon>Nitrolancea</taxon>
    </lineage>
</organism>
<feature type="transmembrane region" description="Helical" evidence="2">
    <location>
        <begin position="893"/>
        <end position="913"/>
    </location>
</feature>
<feature type="transmembrane region" description="Helical" evidence="2">
    <location>
        <begin position="409"/>
        <end position="433"/>
    </location>
</feature>
<feature type="transmembrane region" description="Helical" evidence="2">
    <location>
        <begin position="454"/>
        <end position="474"/>
    </location>
</feature>
<keyword evidence="2" id="KW-1133">Transmembrane helix</keyword>
<reference evidence="4 5" key="1">
    <citation type="journal article" date="2012" name="ISME J.">
        <title>Nitrification expanded: discovery, physiology and genomics of a nitrite-oxidizing bacterium from the phylum Chloroflexi.</title>
        <authorList>
            <person name="Sorokin D.Y."/>
            <person name="Lucker S."/>
            <person name="Vejmelkova D."/>
            <person name="Kostrikina N.A."/>
            <person name="Kleerebezem R."/>
            <person name="Rijpstra W.I."/>
            <person name="Damste J.S."/>
            <person name="Le Paslier D."/>
            <person name="Muyzer G."/>
            <person name="Wagner M."/>
            <person name="van Loosdrecht M.C."/>
            <person name="Daims H."/>
        </authorList>
    </citation>
    <scope>NUCLEOTIDE SEQUENCE [LARGE SCALE GENOMIC DNA]</scope>
    <source>
        <strain evidence="5">none</strain>
    </source>
</reference>
<feature type="transmembrane region" description="Helical" evidence="2">
    <location>
        <begin position="867"/>
        <end position="886"/>
    </location>
</feature>
<dbReference type="SUPFAM" id="SSF82714">
    <property type="entry name" value="Multidrug efflux transporter AcrB TolC docking domain, DN and DC subdomains"/>
    <property type="match status" value="2"/>
</dbReference>
<dbReference type="SUPFAM" id="SSF82866">
    <property type="entry name" value="Multidrug efflux transporter AcrB transmembrane domain"/>
    <property type="match status" value="2"/>
</dbReference>
<feature type="domain" description="SSD" evidence="3">
    <location>
        <begin position="365"/>
        <end position="511"/>
    </location>
</feature>
<feature type="transmembrane region" description="Helical" evidence="2">
    <location>
        <begin position="357"/>
        <end position="376"/>
    </location>
</feature>
<feature type="transmembrane region" description="Helical" evidence="2">
    <location>
        <begin position="965"/>
        <end position="984"/>
    </location>
</feature>
<dbReference type="Pfam" id="PF00873">
    <property type="entry name" value="ACR_tran"/>
    <property type="match status" value="1"/>
</dbReference>
<dbReference type="OrthoDB" id="8270at2"/>
<dbReference type="GO" id="GO:0005886">
    <property type="term" value="C:plasma membrane"/>
    <property type="evidence" value="ECO:0007669"/>
    <property type="project" value="TreeGrafter"/>
</dbReference>
<dbReference type="EMBL" id="CAGS01000189">
    <property type="protein sequence ID" value="CCF83749.1"/>
    <property type="molecule type" value="Genomic_DNA"/>
</dbReference>
<name>I4EGD7_9BACT</name>
<keyword evidence="2" id="KW-0472">Membrane</keyword>
<dbReference type="Proteomes" id="UP000004221">
    <property type="component" value="Unassembled WGS sequence"/>
</dbReference>
<dbReference type="Gene3D" id="3.30.70.1440">
    <property type="entry name" value="Multidrug efflux transporter AcrB pore domain"/>
    <property type="match status" value="1"/>
</dbReference>
<dbReference type="GO" id="GO:0042910">
    <property type="term" value="F:xenobiotic transmembrane transporter activity"/>
    <property type="evidence" value="ECO:0007669"/>
    <property type="project" value="TreeGrafter"/>
</dbReference>
<feature type="transmembrane region" description="Helical" evidence="2">
    <location>
        <begin position="486"/>
        <end position="513"/>
    </location>
</feature>
<proteinExistence type="predicted"/>
<dbReference type="PRINTS" id="PR00702">
    <property type="entry name" value="ACRIFLAVINRP"/>
</dbReference>
<feature type="transmembrane region" description="Helical" evidence="2">
    <location>
        <begin position="383"/>
        <end position="403"/>
    </location>
</feature>
<dbReference type="InterPro" id="IPR027463">
    <property type="entry name" value="AcrB_DN_DC_subdom"/>
</dbReference>
<evidence type="ECO:0000313" key="5">
    <source>
        <dbReference type="Proteomes" id="UP000004221"/>
    </source>
</evidence>
<dbReference type="AlphaFoldDB" id="I4EGD7"/>
<dbReference type="Gene3D" id="3.30.70.1320">
    <property type="entry name" value="Multidrug efflux transporter AcrB pore domain like"/>
    <property type="match status" value="1"/>
</dbReference>
<gene>
    <name evidence="4" type="ORF">NITHO_2690018</name>
</gene>
<protein>
    <submittedName>
        <fullName evidence="4">Putative Swarming motility protein swrC</fullName>
    </submittedName>
</protein>
<dbReference type="RefSeq" id="WP_008477330.1">
    <property type="nucleotide sequence ID" value="NZ_CAGS01000189.1"/>
</dbReference>
<comment type="caution">
    <text evidence="4">The sequence shown here is derived from an EMBL/GenBank/DDBJ whole genome shotgun (WGS) entry which is preliminary data.</text>
</comment>